<evidence type="ECO:0008006" key="3">
    <source>
        <dbReference type="Google" id="ProtNLM"/>
    </source>
</evidence>
<gene>
    <name evidence="1" type="ORF">SAMN05216431_10738</name>
</gene>
<dbReference type="EMBL" id="FOCC01000007">
    <property type="protein sequence ID" value="SEM70735.1"/>
    <property type="molecule type" value="Genomic_DNA"/>
</dbReference>
<evidence type="ECO:0000313" key="2">
    <source>
        <dbReference type="Proteomes" id="UP000182089"/>
    </source>
</evidence>
<dbReference type="Pfam" id="PF08282">
    <property type="entry name" value="Hydrolase_3"/>
    <property type="match status" value="1"/>
</dbReference>
<dbReference type="SFLD" id="SFLDG01144">
    <property type="entry name" value="C2.B.4:_PGP_Like"/>
    <property type="match status" value="1"/>
</dbReference>
<dbReference type="Gene3D" id="3.40.50.1000">
    <property type="entry name" value="HAD superfamily/HAD-like"/>
    <property type="match status" value="1"/>
</dbReference>
<dbReference type="NCBIfam" id="TIGR00099">
    <property type="entry name" value="Cof-subfamily"/>
    <property type="match status" value="1"/>
</dbReference>
<dbReference type="NCBIfam" id="TIGR01484">
    <property type="entry name" value="HAD-SF-IIB"/>
    <property type="match status" value="1"/>
</dbReference>
<evidence type="ECO:0000313" key="1">
    <source>
        <dbReference type="EMBL" id="SEM70735.1"/>
    </source>
</evidence>
<reference evidence="1 2" key="1">
    <citation type="submission" date="2016-10" db="EMBL/GenBank/DDBJ databases">
        <authorList>
            <person name="Varghese N."/>
            <person name="Submissions S."/>
        </authorList>
    </citation>
    <scope>NUCLEOTIDE SEQUENCE [LARGE SCALE GENOMIC DNA]</scope>
    <source>
        <strain evidence="1 2">WC1T17</strain>
    </source>
</reference>
<dbReference type="Gene3D" id="3.30.1240.10">
    <property type="match status" value="1"/>
</dbReference>
<dbReference type="SUPFAM" id="SSF56784">
    <property type="entry name" value="HAD-like"/>
    <property type="match status" value="1"/>
</dbReference>
<name>A0ABY1ABV5_9LACO</name>
<accession>A0ABY1ABV5</accession>
<dbReference type="SFLD" id="SFLDS00003">
    <property type="entry name" value="Haloacid_Dehalogenase"/>
    <property type="match status" value="1"/>
</dbReference>
<dbReference type="CDD" id="cd07516">
    <property type="entry name" value="HAD_Pase"/>
    <property type="match status" value="1"/>
</dbReference>
<dbReference type="PANTHER" id="PTHR10000">
    <property type="entry name" value="PHOSPHOSERINE PHOSPHATASE"/>
    <property type="match status" value="1"/>
</dbReference>
<dbReference type="PANTHER" id="PTHR10000:SF55">
    <property type="entry name" value="5-AMINO-6-(5-PHOSPHO-D-RIBITYLAMINO)URACIL PHOSPHATASE YCSE"/>
    <property type="match status" value="1"/>
</dbReference>
<sequence>MIQLIASDMDGTFLNDEMVISPGNANAVKHAQAKGIPFVVSTGRSKEEILPLLKAAGITCPMITLNGALVFDQDEKLISSAALTDALAAKLILFLHKQGLYFEVTTNNGVYSDNKAKRIENFADLLSSTSADTPYKLAVTLASARMELMNINYVDDYMELVNDPKIVICKIVAFSPEGRRVLMPIKDELAVNQNLVITSSGPGNIEINHVNAQKGIAVSRFADSLNILMDNVMAFGDNNNDVSMLKLAGYSYAVANATNEVKQTARYLTDSNDEDGVGKAIEKML</sequence>
<dbReference type="InterPro" id="IPR006379">
    <property type="entry name" value="HAD-SF_hydro_IIB"/>
</dbReference>
<dbReference type="InterPro" id="IPR023214">
    <property type="entry name" value="HAD_sf"/>
</dbReference>
<dbReference type="InterPro" id="IPR000150">
    <property type="entry name" value="Cof"/>
</dbReference>
<dbReference type="Proteomes" id="UP000182089">
    <property type="component" value="Unassembled WGS sequence"/>
</dbReference>
<organism evidence="1 2">
    <name type="scientific">Ligilactobacillus ruminis</name>
    <dbReference type="NCBI Taxonomy" id="1623"/>
    <lineage>
        <taxon>Bacteria</taxon>
        <taxon>Bacillati</taxon>
        <taxon>Bacillota</taxon>
        <taxon>Bacilli</taxon>
        <taxon>Lactobacillales</taxon>
        <taxon>Lactobacillaceae</taxon>
        <taxon>Ligilactobacillus</taxon>
    </lineage>
</organism>
<dbReference type="InterPro" id="IPR036412">
    <property type="entry name" value="HAD-like_sf"/>
</dbReference>
<proteinExistence type="predicted"/>
<protein>
    <recommendedName>
        <fullName evidence="3">Cof-type HAD-IIB family hydrolase</fullName>
    </recommendedName>
</protein>
<dbReference type="SFLD" id="SFLDG01140">
    <property type="entry name" value="C2.B:_Phosphomannomutase_and_P"/>
    <property type="match status" value="1"/>
</dbReference>
<comment type="caution">
    <text evidence="1">The sequence shown here is derived from an EMBL/GenBank/DDBJ whole genome shotgun (WGS) entry which is preliminary data.</text>
</comment>